<dbReference type="AlphaFoldDB" id="A0A0C1FGK3"/>
<keyword evidence="2" id="KW-1185">Reference proteome</keyword>
<reference evidence="1 2" key="1">
    <citation type="submission" date="2014-10" db="EMBL/GenBank/DDBJ databases">
        <title>Pedobacter Kyungheensis.</title>
        <authorList>
            <person name="Anderson B.M."/>
            <person name="Newman J.D."/>
        </authorList>
    </citation>
    <scope>NUCLEOTIDE SEQUENCE [LARGE SCALE GENOMIC DNA]</scope>
    <source>
        <strain evidence="1 2">KACC 16221</strain>
    </source>
</reference>
<dbReference type="Proteomes" id="UP000031246">
    <property type="component" value="Unassembled WGS sequence"/>
</dbReference>
<comment type="caution">
    <text evidence="1">The sequence shown here is derived from an EMBL/GenBank/DDBJ whole genome shotgun (WGS) entry which is preliminary data.</text>
</comment>
<gene>
    <name evidence="1" type="ORF">OC25_23895</name>
</gene>
<dbReference type="OrthoDB" id="758464at2"/>
<name>A0A0C1FGK3_9SPHI</name>
<dbReference type="EMBL" id="JSYN01000037">
    <property type="protein sequence ID" value="KIA90943.1"/>
    <property type="molecule type" value="Genomic_DNA"/>
</dbReference>
<organism evidence="1 2">
    <name type="scientific">Pedobacter kyungheensis</name>
    <dbReference type="NCBI Taxonomy" id="1069985"/>
    <lineage>
        <taxon>Bacteria</taxon>
        <taxon>Pseudomonadati</taxon>
        <taxon>Bacteroidota</taxon>
        <taxon>Sphingobacteriia</taxon>
        <taxon>Sphingobacteriales</taxon>
        <taxon>Sphingobacteriaceae</taxon>
        <taxon>Pedobacter</taxon>
    </lineage>
</organism>
<evidence type="ECO:0000313" key="2">
    <source>
        <dbReference type="Proteomes" id="UP000031246"/>
    </source>
</evidence>
<sequence length="241" mass="28227">MNMLPVKKILISCLLLLIINLAEAKEFRSIEAYLEVFPKAIPNGKDGNWLKSDRLKNTAAWNNANKFNIRFENGFQEYADIAERSAFYHWFQHQTDSLGFETKWSYAATITTRKLEKLLTQPAKLSGITNPEICTFVTEGSRVIFDDIWKSLRLLYTSKPLTGKTAETWDADLLLQEQKIIEPYYQKLSAATIKKLEKLLRKENFFSRLMPGYEFEGNLLNLRDRWYYGMKMMHYPNPKFP</sequence>
<protein>
    <submittedName>
        <fullName evidence="1">Uncharacterized protein</fullName>
    </submittedName>
</protein>
<evidence type="ECO:0000313" key="1">
    <source>
        <dbReference type="EMBL" id="KIA90943.1"/>
    </source>
</evidence>
<accession>A0A0C1FGK3</accession>
<proteinExistence type="predicted"/>